<evidence type="ECO:0000256" key="1">
    <source>
        <dbReference type="SAM" id="MobiDB-lite"/>
    </source>
</evidence>
<keyword evidence="3" id="KW-1185">Reference proteome</keyword>
<proteinExistence type="predicted"/>
<dbReference type="AlphaFoldDB" id="G3JG86"/>
<dbReference type="KEGG" id="cmt:CCM_03737"/>
<dbReference type="EMBL" id="JH126401">
    <property type="protein sequence ID" value="EGX92364.1"/>
    <property type="molecule type" value="Genomic_DNA"/>
</dbReference>
<dbReference type="InParanoid" id="G3JG86"/>
<evidence type="ECO:0000313" key="2">
    <source>
        <dbReference type="EMBL" id="EGX92364.1"/>
    </source>
</evidence>
<reference evidence="2 3" key="1">
    <citation type="journal article" date="2011" name="Genome Biol.">
        <title>Genome sequence of the insect pathogenic fungus Cordyceps militaris, a valued traditional Chinese medicine.</title>
        <authorList>
            <person name="Zheng P."/>
            <person name="Xia Y."/>
            <person name="Xiao G."/>
            <person name="Xiong C."/>
            <person name="Hu X."/>
            <person name="Zhang S."/>
            <person name="Zheng H."/>
            <person name="Huang Y."/>
            <person name="Zhou Y."/>
            <person name="Wang S."/>
            <person name="Zhao G.P."/>
            <person name="Liu X."/>
            <person name="St Leger R.J."/>
            <person name="Wang C."/>
        </authorList>
    </citation>
    <scope>NUCLEOTIDE SEQUENCE [LARGE SCALE GENOMIC DNA]</scope>
    <source>
        <strain evidence="2 3">CM01</strain>
    </source>
</reference>
<organism evidence="2 3">
    <name type="scientific">Cordyceps militaris (strain CM01)</name>
    <name type="common">Caterpillar fungus</name>
    <dbReference type="NCBI Taxonomy" id="983644"/>
    <lineage>
        <taxon>Eukaryota</taxon>
        <taxon>Fungi</taxon>
        <taxon>Dikarya</taxon>
        <taxon>Ascomycota</taxon>
        <taxon>Pezizomycotina</taxon>
        <taxon>Sordariomycetes</taxon>
        <taxon>Hypocreomycetidae</taxon>
        <taxon>Hypocreales</taxon>
        <taxon>Cordycipitaceae</taxon>
        <taxon>Cordyceps</taxon>
    </lineage>
</organism>
<dbReference type="GeneID" id="18165760"/>
<gene>
    <name evidence="2" type="ORF">CCM_03737</name>
</gene>
<protein>
    <submittedName>
        <fullName evidence="2">Uncharacterized protein</fullName>
    </submittedName>
</protein>
<dbReference type="VEuPathDB" id="FungiDB:CCM_03737"/>
<dbReference type="RefSeq" id="XP_006668948.1">
    <property type="nucleotide sequence ID" value="XM_006668885.1"/>
</dbReference>
<feature type="region of interest" description="Disordered" evidence="1">
    <location>
        <begin position="177"/>
        <end position="201"/>
    </location>
</feature>
<sequence length="201" mass="22153">MHLEMLQAGQRAPPHTVRCVGGEKETILRPVAKKNQHGPLIFCIAFDYTFLQTCQKSQEEQPGEANRQRRGPGAVTERLALMTLARPVGEPAPVVGHRAGAEKWRRAEDGSKCVFAGDAGNTSGMREIWVREILDNASSTQLWRKRENNRTMAMAASRIWPTSLVEMADATAGCERDLRTPGSHRPTGCGERGHGVRVRTG</sequence>
<accession>G3JG86</accession>
<evidence type="ECO:0000313" key="3">
    <source>
        <dbReference type="Proteomes" id="UP000001610"/>
    </source>
</evidence>
<dbReference type="HOGENOM" id="CLU_1360334_0_0_1"/>
<dbReference type="Proteomes" id="UP000001610">
    <property type="component" value="Unassembled WGS sequence"/>
</dbReference>
<name>G3JG86_CORMM</name>